<name>A0A167TET9_9AGAM</name>
<proteinExistence type="predicted"/>
<keyword evidence="3" id="KW-1185">Reference proteome</keyword>
<evidence type="ECO:0000256" key="1">
    <source>
        <dbReference type="SAM" id="Phobius"/>
    </source>
</evidence>
<protein>
    <submittedName>
        <fullName evidence="2">Uncharacterized protein</fullName>
    </submittedName>
</protein>
<dbReference type="Proteomes" id="UP000076532">
    <property type="component" value="Unassembled WGS sequence"/>
</dbReference>
<organism evidence="2 3">
    <name type="scientific">Athelia psychrophila</name>
    <dbReference type="NCBI Taxonomy" id="1759441"/>
    <lineage>
        <taxon>Eukaryota</taxon>
        <taxon>Fungi</taxon>
        <taxon>Dikarya</taxon>
        <taxon>Basidiomycota</taxon>
        <taxon>Agaricomycotina</taxon>
        <taxon>Agaricomycetes</taxon>
        <taxon>Agaricomycetidae</taxon>
        <taxon>Atheliales</taxon>
        <taxon>Atheliaceae</taxon>
        <taxon>Athelia</taxon>
    </lineage>
</organism>
<keyword evidence="1" id="KW-0812">Transmembrane</keyword>
<sequence length="70" mass="7478">MTSSGFASTSPGLIREMTRSRHPEPVILSNAVFESGSFESIGMRYEKAVAALILISFLSVAVTRVFSAPA</sequence>
<dbReference type="AlphaFoldDB" id="A0A167TET9"/>
<gene>
    <name evidence="2" type="ORF">FIBSPDRAFT_879966</name>
</gene>
<keyword evidence="1" id="KW-0472">Membrane</keyword>
<evidence type="ECO:0000313" key="3">
    <source>
        <dbReference type="Proteomes" id="UP000076532"/>
    </source>
</evidence>
<keyword evidence="1" id="KW-1133">Transmembrane helix</keyword>
<evidence type="ECO:0000313" key="2">
    <source>
        <dbReference type="EMBL" id="KZP02866.1"/>
    </source>
</evidence>
<accession>A0A167TET9</accession>
<feature type="transmembrane region" description="Helical" evidence="1">
    <location>
        <begin position="48"/>
        <end position="67"/>
    </location>
</feature>
<dbReference type="EMBL" id="KV418264">
    <property type="protein sequence ID" value="KZP02866.1"/>
    <property type="molecule type" value="Genomic_DNA"/>
</dbReference>
<reference evidence="2 3" key="1">
    <citation type="journal article" date="2016" name="Mol. Biol. Evol.">
        <title>Comparative Genomics of Early-Diverging Mushroom-Forming Fungi Provides Insights into the Origins of Lignocellulose Decay Capabilities.</title>
        <authorList>
            <person name="Nagy L.G."/>
            <person name="Riley R."/>
            <person name="Tritt A."/>
            <person name="Adam C."/>
            <person name="Daum C."/>
            <person name="Floudas D."/>
            <person name="Sun H."/>
            <person name="Yadav J.S."/>
            <person name="Pangilinan J."/>
            <person name="Larsson K.H."/>
            <person name="Matsuura K."/>
            <person name="Barry K."/>
            <person name="Labutti K."/>
            <person name="Kuo R."/>
            <person name="Ohm R.A."/>
            <person name="Bhattacharya S.S."/>
            <person name="Shirouzu T."/>
            <person name="Yoshinaga Y."/>
            <person name="Martin F.M."/>
            <person name="Grigoriev I.V."/>
            <person name="Hibbett D.S."/>
        </authorList>
    </citation>
    <scope>NUCLEOTIDE SEQUENCE [LARGE SCALE GENOMIC DNA]</scope>
    <source>
        <strain evidence="2 3">CBS 109695</strain>
    </source>
</reference>